<evidence type="ECO:0008006" key="3">
    <source>
        <dbReference type="Google" id="ProtNLM"/>
    </source>
</evidence>
<name>A0ABT3TK79_9GAMM</name>
<proteinExistence type="predicted"/>
<evidence type="ECO:0000313" key="1">
    <source>
        <dbReference type="EMBL" id="MCX2982704.1"/>
    </source>
</evidence>
<dbReference type="EMBL" id="SHNN01000004">
    <property type="protein sequence ID" value="MCX2982704.1"/>
    <property type="molecule type" value="Genomic_DNA"/>
</dbReference>
<reference evidence="1" key="1">
    <citation type="submission" date="2019-02" db="EMBL/GenBank/DDBJ databases">
        <authorList>
            <person name="Li S.-H."/>
        </authorList>
    </citation>
    <scope>NUCLEOTIDE SEQUENCE</scope>
    <source>
        <strain evidence="1">IMCC14734</strain>
    </source>
</reference>
<dbReference type="RefSeq" id="WP_279246737.1">
    <property type="nucleotide sequence ID" value="NZ_SHNN01000004.1"/>
</dbReference>
<sequence length="448" mass="50069">MPIIRDEIFEPLFPHIYEVYFSVNGSKTISYIGKSSGENVAYISGSSELNRVIANTVLCFGEEMATSGWHKVVLAKFPFGTKNSVIEAAEKRLILAAYDECRRLGPGRSWEILNKEYLQRAWKSDAKPVLTKLRGNCEWQPDFMEGTHLDRKSESISKSIAEPPATVEARYPIEEAERALVETEGPPSIIEANFLQRATKELGRSVPVPISLIAYPGLKRSSIKLRILLCVIVTVQKSHRIAQHRYVLKTSTLRYLLREPNLTHSRARDAFAELSSAVNAQKFTTIDGFSSGDSTVRFQITCDLTTNLSPISCVPVEFVKFITVASQGQQAAFGRRFFGILAADQNFRQTGKGIAVRVALSILSGKDVSYCEDIERLRELHSSCIKGLKTSESLLSDALGSKFATNYFTKKKLRRIEAEFKSTESDFRVLFDNAEQPLSDFIALVSDV</sequence>
<evidence type="ECO:0000313" key="2">
    <source>
        <dbReference type="Proteomes" id="UP001143362"/>
    </source>
</evidence>
<accession>A0ABT3TK79</accession>
<organism evidence="1 2">
    <name type="scientific">Candidatus Litorirhabdus singularis</name>
    <dbReference type="NCBI Taxonomy" id="2518993"/>
    <lineage>
        <taxon>Bacteria</taxon>
        <taxon>Pseudomonadati</taxon>
        <taxon>Pseudomonadota</taxon>
        <taxon>Gammaproteobacteria</taxon>
        <taxon>Cellvibrionales</taxon>
        <taxon>Halieaceae</taxon>
        <taxon>Candidatus Litorirhabdus</taxon>
    </lineage>
</organism>
<comment type="caution">
    <text evidence="1">The sequence shown here is derived from an EMBL/GenBank/DDBJ whole genome shotgun (WGS) entry which is preliminary data.</text>
</comment>
<keyword evidence="2" id="KW-1185">Reference proteome</keyword>
<gene>
    <name evidence="1" type="ORF">EYC98_17720</name>
</gene>
<protein>
    <recommendedName>
        <fullName evidence="3">GIY-YIG nuclease family protein</fullName>
    </recommendedName>
</protein>
<dbReference type="Proteomes" id="UP001143362">
    <property type="component" value="Unassembled WGS sequence"/>
</dbReference>